<keyword evidence="9" id="KW-1185">Reference proteome</keyword>
<gene>
    <name evidence="8" type="ORF">H0A36_27730</name>
</gene>
<evidence type="ECO:0000313" key="8">
    <source>
        <dbReference type="EMBL" id="NYZ69807.1"/>
    </source>
</evidence>
<dbReference type="GO" id="GO:0020037">
    <property type="term" value="F:heme binding"/>
    <property type="evidence" value="ECO:0007669"/>
    <property type="project" value="InterPro"/>
</dbReference>
<evidence type="ECO:0000256" key="4">
    <source>
        <dbReference type="ARBA" id="ARBA00022982"/>
    </source>
</evidence>
<keyword evidence="4" id="KW-0249">Electron transport</keyword>
<evidence type="ECO:0000256" key="5">
    <source>
        <dbReference type="ARBA" id="ARBA00023004"/>
    </source>
</evidence>
<evidence type="ECO:0000256" key="6">
    <source>
        <dbReference type="PROSITE-ProRule" id="PRU00433"/>
    </source>
</evidence>
<dbReference type="Pfam" id="PF13442">
    <property type="entry name" value="Cytochrome_CBB3"/>
    <property type="match status" value="1"/>
</dbReference>
<evidence type="ECO:0000256" key="2">
    <source>
        <dbReference type="ARBA" id="ARBA00022617"/>
    </source>
</evidence>
<sequence>MSLLAITSSHAATKDEQIAERIKPIGKVCIEGEECAKNAGAVASSSSGPRSGEDVVGLFCNTCHGTGLLDAPKVGDTGTWQARLDGLGSFEELVKSAINGKGSMPPKGNCADCSDEEISLAIEHMSGLKP</sequence>
<dbReference type="InterPro" id="IPR036909">
    <property type="entry name" value="Cyt_c-like_dom_sf"/>
</dbReference>
<keyword evidence="3 6" id="KW-0479">Metal-binding</keyword>
<comment type="caution">
    <text evidence="8">The sequence shown here is derived from an EMBL/GenBank/DDBJ whole genome shotgun (WGS) entry which is preliminary data.</text>
</comment>
<evidence type="ECO:0000313" key="9">
    <source>
        <dbReference type="Proteomes" id="UP000569732"/>
    </source>
</evidence>
<dbReference type="Proteomes" id="UP000569732">
    <property type="component" value="Unassembled WGS sequence"/>
</dbReference>
<reference evidence="8 9" key="1">
    <citation type="submission" date="2020-07" db="EMBL/GenBank/DDBJ databases">
        <title>Endozoicomonas sp. nov., isolated from sediment.</title>
        <authorList>
            <person name="Gu T."/>
        </authorList>
    </citation>
    <scope>NUCLEOTIDE SEQUENCE [LARGE SCALE GENOMIC DNA]</scope>
    <source>
        <strain evidence="8 9">SM1973</strain>
    </source>
</reference>
<dbReference type="InterPro" id="IPR009056">
    <property type="entry name" value="Cyt_c-like_dom"/>
</dbReference>
<evidence type="ECO:0000256" key="3">
    <source>
        <dbReference type="ARBA" id="ARBA00022723"/>
    </source>
</evidence>
<feature type="domain" description="Cytochrome c" evidence="7">
    <location>
        <begin position="47"/>
        <end position="129"/>
    </location>
</feature>
<protein>
    <submittedName>
        <fullName evidence="8">Cytochrome c5 family protein</fullName>
    </submittedName>
</protein>
<organism evidence="8 9">
    <name type="scientific">Spartinivicinus marinus</name>
    <dbReference type="NCBI Taxonomy" id="2994442"/>
    <lineage>
        <taxon>Bacteria</taxon>
        <taxon>Pseudomonadati</taxon>
        <taxon>Pseudomonadota</taxon>
        <taxon>Gammaproteobacteria</taxon>
        <taxon>Oceanospirillales</taxon>
        <taxon>Zooshikellaceae</taxon>
        <taxon>Spartinivicinus</taxon>
    </lineage>
</organism>
<dbReference type="PROSITE" id="PS51007">
    <property type="entry name" value="CYTC"/>
    <property type="match status" value="1"/>
</dbReference>
<dbReference type="PRINTS" id="PR00607">
    <property type="entry name" value="CYTCHROMECIE"/>
</dbReference>
<dbReference type="InterPro" id="IPR002323">
    <property type="entry name" value="Cyt_CIE"/>
</dbReference>
<dbReference type="AlphaFoldDB" id="A0A853IKA3"/>
<evidence type="ECO:0000259" key="7">
    <source>
        <dbReference type="PROSITE" id="PS51007"/>
    </source>
</evidence>
<dbReference type="Gene3D" id="1.10.760.10">
    <property type="entry name" value="Cytochrome c-like domain"/>
    <property type="match status" value="1"/>
</dbReference>
<dbReference type="EMBL" id="JACCKB010000153">
    <property type="protein sequence ID" value="NYZ69807.1"/>
    <property type="molecule type" value="Genomic_DNA"/>
</dbReference>
<keyword evidence="1" id="KW-0813">Transport</keyword>
<dbReference type="GO" id="GO:0005506">
    <property type="term" value="F:iron ion binding"/>
    <property type="evidence" value="ECO:0007669"/>
    <property type="project" value="InterPro"/>
</dbReference>
<keyword evidence="5 6" id="KW-0408">Iron</keyword>
<name>A0A853IKA3_9GAMM</name>
<dbReference type="GO" id="GO:0009055">
    <property type="term" value="F:electron transfer activity"/>
    <property type="evidence" value="ECO:0007669"/>
    <property type="project" value="InterPro"/>
</dbReference>
<evidence type="ECO:0000256" key="1">
    <source>
        <dbReference type="ARBA" id="ARBA00022448"/>
    </source>
</evidence>
<dbReference type="SUPFAM" id="SSF46626">
    <property type="entry name" value="Cytochrome c"/>
    <property type="match status" value="1"/>
</dbReference>
<dbReference type="PANTHER" id="PTHR40942:SF4">
    <property type="entry name" value="CYTOCHROME C5"/>
    <property type="match status" value="1"/>
</dbReference>
<accession>A0A853IKA3</accession>
<dbReference type="PANTHER" id="PTHR40942">
    <property type="match status" value="1"/>
</dbReference>
<keyword evidence="2 6" id="KW-0349">Heme</keyword>
<proteinExistence type="predicted"/>